<evidence type="ECO:0000256" key="4">
    <source>
        <dbReference type="ARBA" id="ARBA00022684"/>
    </source>
</evidence>
<evidence type="ECO:0000256" key="5">
    <source>
        <dbReference type="ARBA" id="ARBA00022741"/>
    </source>
</evidence>
<evidence type="ECO:0000256" key="6">
    <source>
        <dbReference type="ARBA" id="ARBA00022840"/>
    </source>
</evidence>
<evidence type="ECO:0000256" key="2">
    <source>
        <dbReference type="ARBA" id="ARBA00008772"/>
    </source>
</evidence>
<name>A0A2P5SZM1_9GAMM</name>
<dbReference type="GO" id="GO:0006750">
    <property type="term" value="P:glutathione biosynthetic process"/>
    <property type="evidence" value="ECO:0007669"/>
    <property type="project" value="UniProtKB-UniRule"/>
</dbReference>
<keyword evidence="5 8" id="KW-0547">Nucleotide-binding</keyword>
<dbReference type="NCBIfam" id="TIGR01434">
    <property type="entry name" value="glu_cys_ligase"/>
    <property type="match status" value="1"/>
</dbReference>
<dbReference type="RefSeq" id="WP_136131152.1">
    <property type="nucleotide sequence ID" value="NZ_PDKT01000004.1"/>
</dbReference>
<dbReference type="SUPFAM" id="SSF55931">
    <property type="entry name" value="Glutamine synthetase/guanido kinase"/>
    <property type="match status" value="1"/>
</dbReference>
<evidence type="ECO:0000256" key="3">
    <source>
        <dbReference type="ARBA" id="ARBA00022598"/>
    </source>
</evidence>
<evidence type="ECO:0000313" key="12">
    <source>
        <dbReference type="Proteomes" id="UP000296153"/>
    </source>
</evidence>
<comment type="similarity">
    <text evidence="2 8">Belongs to the glutamate--cysteine ligase type 1 family. Type 1 subfamily.</text>
</comment>
<dbReference type="Gene3D" id="3.30.590.20">
    <property type="match status" value="1"/>
</dbReference>
<evidence type="ECO:0000256" key="9">
    <source>
        <dbReference type="RuleBase" id="RU004391"/>
    </source>
</evidence>
<reference evidence="11 12" key="1">
    <citation type="journal article" date="2018" name="Genome Biol. Evol.">
        <title>Cladogenesis and Genomic Streamlining in Extracellular Endosymbionts of Tropical Stink Bugs.</title>
        <authorList>
            <person name="Otero-Bravo A."/>
            <person name="Goffredi S."/>
            <person name="Sabree Z.L."/>
        </authorList>
    </citation>
    <scope>NUCLEOTIDE SEQUENCE [LARGE SCALE GENOMIC DNA]</scope>
    <source>
        <strain evidence="11 12">SoEE</strain>
    </source>
</reference>
<dbReference type="EMBL" id="PDKT01000004">
    <property type="protein sequence ID" value="PPI87750.1"/>
    <property type="molecule type" value="Genomic_DNA"/>
</dbReference>
<comment type="catalytic activity">
    <reaction evidence="7 8 9">
        <text>L-cysteine + L-glutamate + ATP = gamma-L-glutamyl-L-cysteine + ADP + phosphate + H(+)</text>
        <dbReference type="Rhea" id="RHEA:13285"/>
        <dbReference type="ChEBI" id="CHEBI:15378"/>
        <dbReference type="ChEBI" id="CHEBI:29985"/>
        <dbReference type="ChEBI" id="CHEBI:30616"/>
        <dbReference type="ChEBI" id="CHEBI:35235"/>
        <dbReference type="ChEBI" id="CHEBI:43474"/>
        <dbReference type="ChEBI" id="CHEBI:58173"/>
        <dbReference type="ChEBI" id="CHEBI:456216"/>
        <dbReference type="EC" id="6.3.2.2"/>
    </reaction>
</comment>
<dbReference type="Proteomes" id="UP000296153">
    <property type="component" value="Unassembled WGS sequence"/>
</dbReference>
<dbReference type="UniPathway" id="UPA00142">
    <property type="reaction ID" value="UER00209"/>
</dbReference>
<gene>
    <name evidence="8" type="primary">gshA</name>
    <name evidence="11" type="ORF">CRV12_02810</name>
</gene>
<keyword evidence="4 8" id="KW-0317">Glutathione biosynthesis</keyword>
<evidence type="ECO:0000256" key="8">
    <source>
        <dbReference type="HAMAP-Rule" id="MF_00578"/>
    </source>
</evidence>
<protein>
    <recommendedName>
        <fullName evidence="8">Glutamate--cysteine ligase</fullName>
        <ecNumber evidence="8">6.3.2.2</ecNumber>
    </recommendedName>
    <alternativeName>
        <fullName evidence="8">Gamma-ECS</fullName>
        <shortName evidence="8">GCS</shortName>
    </alternativeName>
    <alternativeName>
        <fullName evidence="8">Gamma-glutamylcysteine synthetase</fullName>
    </alternativeName>
</protein>
<dbReference type="GO" id="GO:0046872">
    <property type="term" value="F:metal ion binding"/>
    <property type="evidence" value="ECO:0007669"/>
    <property type="project" value="TreeGrafter"/>
</dbReference>
<accession>A0A2P5SZM1</accession>
<dbReference type="OrthoDB" id="9803907at2"/>
<evidence type="ECO:0000313" key="11">
    <source>
        <dbReference type="EMBL" id="PPI87750.1"/>
    </source>
</evidence>
<dbReference type="InterPro" id="IPR007370">
    <property type="entry name" value="Glu_cys_ligase"/>
</dbReference>
<keyword evidence="6 8" id="KW-0067">ATP-binding</keyword>
<comment type="pathway">
    <text evidence="1 8 9">Sulfur metabolism; glutathione biosynthesis; glutathione from L-cysteine and L-glutamate: step 1/2.</text>
</comment>
<dbReference type="InterPro" id="IPR014746">
    <property type="entry name" value="Gln_synth/guanido_kin_cat_dom"/>
</dbReference>
<evidence type="ECO:0000259" key="10">
    <source>
        <dbReference type="Pfam" id="PF04262"/>
    </source>
</evidence>
<comment type="caution">
    <text evidence="11">The sequence shown here is derived from an EMBL/GenBank/DDBJ whole genome shotgun (WGS) entry which is preliminary data.</text>
</comment>
<dbReference type="GO" id="GO:0005524">
    <property type="term" value="F:ATP binding"/>
    <property type="evidence" value="ECO:0007669"/>
    <property type="project" value="UniProtKB-KW"/>
</dbReference>
<dbReference type="GO" id="GO:0004357">
    <property type="term" value="F:glutamate-cysteine ligase activity"/>
    <property type="evidence" value="ECO:0007669"/>
    <property type="project" value="UniProtKB-UniRule"/>
</dbReference>
<dbReference type="PANTHER" id="PTHR38761:SF1">
    <property type="entry name" value="GLUTAMATE--CYSTEINE LIGASE"/>
    <property type="match status" value="1"/>
</dbReference>
<dbReference type="HAMAP" id="MF_00578">
    <property type="entry name" value="Glu_cys_ligase"/>
    <property type="match status" value="1"/>
</dbReference>
<evidence type="ECO:0000256" key="7">
    <source>
        <dbReference type="ARBA" id="ARBA00048819"/>
    </source>
</evidence>
<dbReference type="PANTHER" id="PTHR38761">
    <property type="entry name" value="GLUTAMATE--CYSTEINE LIGASE"/>
    <property type="match status" value="1"/>
</dbReference>
<sequence length="524" mass="60871">MLPDISNALSWLENHSYVLKNINRGIERETLRVKKNGSIATSKHPKALGSALKNEWITTDFAESLLEFITPVDNRIDYMLSFLTDIHCYVARILSNELMWPLSMPCNIKDISTIKLANYGKSNIGLMKTLYRKGLKNRYGAMMQIISGIHYNFSLPIAFWQEWANLQNLKNCKETISTGYLILIRNYYRFGWIIPYLFGASPAICSNFIKNNSTILNFETNNKDTLWLPYATSLRLSNIGYDNNAQNILKITFNSLKEYSNTIKHALNTPLNKFVELGINDKNGKRTQLNTNILQIENELYSPIRPKCINRFNESYSNALIKNGIEYIEIRSLDINPFSSIGIDKIQVDFLDLFLIWCILSDISEMSIEELKYNRENWNIVTLEGRKPNQKINIGCNNHKYPLVDIGKKIFSDLYKLAEILDKNEKNMKYQKICEQLFLYFENPDLTYSARILDIIKQNGMIKTGISLSKKYHNLLCLEPLNLITEEDFKIKAKQSIFEQKNIENNDLLNFENYINNLRIRNSI</sequence>
<dbReference type="InterPro" id="IPR006334">
    <property type="entry name" value="Glut_cys_ligase"/>
</dbReference>
<dbReference type="Pfam" id="PF04262">
    <property type="entry name" value="Glu_cys_ligase"/>
    <property type="match status" value="1"/>
</dbReference>
<organism evidence="11 12">
    <name type="scientific">Candidatus Pantoea edessiphila</name>
    <dbReference type="NCBI Taxonomy" id="2044610"/>
    <lineage>
        <taxon>Bacteria</taxon>
        <taxon>Pseudomonadati</taxon>
        <taxon>Pseudomonadota</taxon>
        <taxon>Gammaproteobacteria</taxon>
        <taxon>Enterobacterales</taxon>
        <taxon>Erwiniaceae</taxon>
        <taxon>Pantoea</taxon>
    </lineage>
</organism>
<dbReference type="GO" id="GO:0005829">
    <property type="term" value="C:cytosol"/>
    <property type="evidence" value="ECO:0007669"/>
    <property type="project" value="TreeGrafter"/>
</dbReference>
<keyword evidence="3 8" id="KW-0436">Ligase</keyword>
<feature type="domain" description="Glutamate--cysteine ligase" evidence="10">
    <location>
        <begin position="11"/>
        <end position="381"/>
    </location>
</feature>
<dbReference type="AlphaFoldDB" id="A0A2P5SZM1"/>
<proteinExistence type="inferred from homology"/>
<evidence type="ECO:0000256" key="1">
    <source>
        <dbReference type="ARBA" id="ARBA00005006"/>
    </source>
</evidence>
<dbReference type="EC" id="6.3.2.2" evidence="8"/>